<reference evidence="2" key="1">
    <citation type="submission" date="2018-05" db="EMBL/GenBank/DDBJ databases">
        <title>Bacterial isolates from healthy term breastfed infants carrying antibiotic resistance genes.</title>
        <authorList>
            <person name="Casaburi G."/>
        </authorList>
    </citation>
    <scope>NUCLEOTIDE SEQUENCE [LARGE SCALE GENOMIC DNA]</scope>
    <source>
        <strain evidence="2">7084_4</strain>
    </source>
</reference>
<dbReference type="EMBL" id="CP029752">
    <property type="protein sequence ID" value="QFG76585.1"/>
    <property type="molecule type" value="Genomic_DNA"/>
</dbReference>
<dbReference type="AlphaFoldDB" id="A0A5P6A9R4"/>
<protein>
    <submittedName>
        <fullName evidence="2">Uncharacterized protein</fullName>
    </submittedName>
</protein>
<keyword evidence="1" id="KW-0812">Transmembrane</keyword>
<gene>
    <name evidence="2" type="ORF">DMB90_08430</name>
</gene>
<accession>A0A5P6A9R4</accession>
<name>A0A5P6A9R4_RAOPL</name>
<evidence type="ECO:0000256" key="1">
    <source>
        <dbReference type="SAM" id="Phobius"/>
    </source>
</evidence>
<proteinExistence type="predicted"/>
<organism evidence="2">
    <name type="scientific">Raoultella planticola</name>
    <name type="common">Klebsiella planticola</name>
    <dbReference type="NCBI Taxonomy" id="575"/>
    <lineage>
        <taxon>Bacteria</taxon>
        <taxon>Pseudomonadati</taxon>
        <taxon>Pseudomonadota</taxon>
        <taxon>Gammaproteobacteria</taxon>
        <taxon>Enterobacterales</taxon>
        <taxon>Enterobacteriaceae</taxon>
        <taxon>Klebsiella/Raoultella group</taxon>
        <taxon>Raoultella</taxon>
    </lineage>
</organism>
<feature type="transmembrane region" description="Helical" evidence="1">
    <location>
        <begin position="48"/>
        <end position="72"/>
    </location>
</feature>
<evidence type="ECO:0000313" key="2">
    <source>
        <dbReference type="EMBL" id="QFG76585.1"/>
    </source>
</evidence>
<keyword evidence="1" id="KW-1133">Transmembrane helix</keyword>
<sequence>MPCCGKWRVRPSYSAAPGPTFNCASYYAIGALRKLLLHAIGHTLGEAAIGYLIGMAMAIMLVAATLFIPILWKSVNQLAVFANARRLSCWGRCC</sequence>
<keyword evidence="1" id="KW-0472">Membrane</keyword>